<dbReference type="Proteomes" id="UP001419268">
    <property type="component" value="Unassembled WGS sequence"/>
</dbReference>
<keyword evidence="1" id="KW-0732">Signal</keyword>
<keyword evidence="3" id="KW-1185">Reference proteome</keyword>
<accession>A0AAP0EA66</accession>
<evidence type="ECO:0000313" key="2">
    <source>
        <dbReference type="EMBL" id="KAK9089479.1"/>
    </source>
</evidence>
<dbReference type="AlphaFoldDB" id="A0AAP0EA66"/>
<reference evidence="2 3" key="1">
    <citation type="submission" date="2024-01" db="EMBL/GenBank/DDBJ databases">
        <title>Genome assemblies of Stephania.</title>
        <authorList>
            <person name="Yang L."/>
        </authorList>
    </citation>
    <scope>NUCLEOTIDE SEQUENCE [LARGE SCALE GENOMIC DNA]</scope>
    <source>
        <strain evidence="2">JXDWG</strain>
        <tissue evidence="2">Leaf</tissue>
    </source>
</reference>
<proteinExistence type="predicted"/>
<sequence>MSRATAVFMIMIVFLIVSQDVHKRVAEGASCCETIHMKCDIHNAQDNATCSNACPESCRRGGQDRGSCRDWNTKEGICHCNC</sequence>
<comment type="caution">
    <text evidence="2">The sequence shown here is derived from an EMBL/GenBank/DDBJ whole genome shotgun (WGS) entry which is preliminary data.</text>
</comment>
<name>A0AAP0EA66_9MAGN</name>
<organism evidence="2 3">
    <name type="scientific">Stephania cephalantha</name>
    <dbReference type="NCBI Taxonomy" id="152367"/>
    <lineage>
        <taxon>Eukaryota</taxon>
        <taxon>Viridiplantae</taxon>
        <taxon>Streptophyta</taxon>
        <taxon>Embryophyta</taxon>
        <taxon>Tracheophyta</taxon>
        <taxon>Spermatophyta</taxon>
        <taxon>Magnoliopsida</taxon>
        <taxon>Ranunculales</taxon>
        <taxon>Menispermaceae</taxon>
        <taxon>Menispermoideae</taxon>
        <taxon>Cissampelideae</taxon>
        <taxon>Stephania</taxon>
    </lineage>
</organism>
<protein>
    <submittedName>
        <fullName evidence="2">Uncharacterized protein</fullName>
    </submittedName>
</protein>
<evidence type="ECO:0000313" key="3">
    <source>
        <dbReference type="Proteomes" id="UP001419268"/>
    </source>
</evidence>
<gene>
    <name evidence="2" type="ORF">Scep_028561</name>
</gene>
<evidence type="ECO:0000256" key="1">
    <source>
        <dbReference type="SAM" id="SignalP"/>
    </source>
</evidence>
<feature type="chain" id="PRO_5042962880" evidence="1">
    <location>
        <begin position="24"/>
        <end position="82"/>
    </location>
</feature>
<dbReference type="EMBL" id="JBBNAG010000012">
    <property type="protein sequence ID" value="KAK9089479.1"/>
    <property type="molecule type" value="Genomic_DNA"/>
</dbReference>
<feature type="signal peptide" evidence="1">
    <location>
        <begin position="1"/>
        <end position="23"/>
    </location>
</feature>